<keyword evidence="1" id="KW-0812">Transmembrane</keyword>
<dbReference type="OrthoDB" id="6781081at2759"/>
<proteinExistence type="predicted"/>
<feature type="transmembrane region" description="Helical" evidence="1">
    <location>
        <begin position="152"/>
        <end position="172"/>
    </location>
</feature>
<name>A0A6G0VTG0_APHCR</name>
<protein>
    <submittedName>
        <fullName evidence="2">Putative nuclease HARBI1</fullName>
    </submittedName>
</protein>
<keyword evidence="1" id="KW-1133">Transmembrane helix</keyword>
<dbReference type="Proteomes" id="UP000478052">
    <property type="component" value="Unassembled WGS sequence"/>
</dbReference>
<gene>
    <name evidence="2" type="ORF">FWK35_00032341</name>
</gene>
<dbReference type="AlphaFoldDB" id="A0A6G0VTG0"/>
<accession>A0A6G0VTG0</accession>
<comment type="caution">
    <text evidence="2">The sequence shown here is derived from an EMBL/GenBank/DDBJ whole genome shotgun (WGS) entry which is preliminary data.</text>
</comment>
<dbReference type="EMBL" id="VUJU01012120">
    <property type="protein sequence ID" value="KAF0708652.1"/>
    <property type="molecule type" value="Genomic_DNA"/>
</dbReference>
<keyword evidence="3" id="KW-1185">Reference proteome</keyword>
<sequence length="177" mass="20464">MDNLLKAQMILELLSSSSSSDDEMIQELISYKTKIPKIKNFLDNVKDYSDNEAARIDELQFKKHFRMNRSTTILIITHHFILNLIKQWSLLEFASNKCTLLDVASRFGLFLSSQFRINDRVMEFLIKIAPSIIKMPKSDAEKESVAKDFEMFALLHIITIALIPHALGYWIVSMAHQ</sequence>
<keyword evidence="1" id="KW-0472">Membrane</keyword>
<reference evidence="2 3" key="1">
    <citation type="submission" date="2019-08" db="EMBL/GenBank/DDBJ databases">
        <title>Whole genome of Aphis craccivora.</title>
        <authorList>
            <person name="Voronova N.V."/>
            <person name="Shulinski R.S."/>
            <person name="Bandarenka Y.V."/>
            <person name="Zhorov D.G."/>
            <person name="Warner D."/>
        </authorList>
    </citation>
    <scope>NUCLEOTIDE SEQUENCE [LARGE SCALE GENOMIC DNA]</scope>
    <source>
        <strain evidence="2">180601</strain>
        <tissue evidence="2">Whole Body</tissue>
    </source>
</reference>
<evidence type="ECO:0000256" key="1">
    <source>
        <dbReference type="SAM" id="Phobius"/>
    </source>
</evidence>
<evidence type="ECO:0000313" key="2">
    <source>
        <dbReference type="EMBL" id="KAF0708652.1"/>
    </source>
</evidence>
<organism evidence="2 3">
    <name type="scientific">Aphis craccivora</name>
    <name type="common">Cowpea aphid</name>
    <dbReference type="NCBI Taxonomy" id="307492"/>
    <lineage>
        <taxon>Eukaryota</taxon>
        <taxon>Metazoa</taxon>
        <taxon>Ecdysozoa</taxon>
        <taxon>Arthropoda</taxon>
        <taxon>Hexapoda</taxon>
        <taxon>Insecta</taxon>
        <taxon>Pterygota</taxon>
        <taxon>Neoptera</taxon>
        <taxon>Paraneoptera</taxon>
        <taxon>Hemiptera</taxon>
        <taxon>Sternorrhyncha</taxon>
        <taxon>Aphidomorpha</taxon>
        <taxon>Aphidoidea</taxon>
        <taxon>Aphididae</taxon>
        <taxon>Aphidini</taxon>
        <taxon>Aphis</taxon>
        <taxon>Aphis</taxon>
    </lineage>
</organism>
<evidence type="ECO:0000313" key="3">
    <source>
        <dbReference type="Proteomes" id="UP000478052"/>
    </source>
</evidence>